<accession>A0A151I390</accession>
<dbReference type="Proteomes" id="UP000078540">
    <property type="component" value="Unassembled WGS sequence"/>
</dbReference>
<name>A0A151I390_9HYME</name>
<gene>
    <name evidence="1" type="ORF">ALC53_08566</name>
</gene>
<evidence type="ECO:0000313" key="1">
    <source>
        <dbReference type="EMBL" id="KYM81002.1"/>
    </source>
</evidence>
<sequence length="169" mass="18925">SGQSEIELHDQFCGPPASAAVIRARNMPSTGHVHENVVVDDRLQELHLRGHTPPNGDAAINNNDKTVNARFSRSGTSRTRSERKPLRYHLERIFTGRANSIIPMRYRCDYLAATVPTARRNNQASSVKSRYDDTSCPYRMIRERTGVILTRLASSTACSYSSFFGPTRS</sequence>
<organism evidence="1 2">
    <name type="scientific">Atta colombica</name>
    <dbReference type="NCBI Taxonomy" id="520822"/>
    <lineage>
        <taxon>Eukaryota</taxon>
        <taxon>Metazoa</taxon>
        <taxon>Ecdysozoa</taxon>
        <taxon>Arthropoda</taxon>
        <taxon>Hexapoda</taxon>
        <taxon>Insecta</taxon>
        <taxon>Pterygota</taxon>
        <taxon>Neoptera</taxon>
        <taxon>Endopterygota</taxon>
        <taxon>Hymenoptera</taxon>
        <taxon>Apocrita</taxon>
        <taxon>Aculeata</taxon>
        <taxon>Formicoidea</taxon>
        <taxon>Formicidae</taxon>
        <taxon>Myrmicinae</taxon>
        <taxon>Atta</taxon>
    </lineage>
</organism>
<evidence type="ECO:0000313" key="2">
    <source>
        <dbReference type="Proteomes" id="UP000078540"/>
    </source>
</evidence>
<proteinExistence type="predicted"/>
<dbReference type="EMBL" id="KQ976543">
    <property type="protein sequence ID" value="KYM81002.1"/>
    <property type="molecule type" value="Genomic_DNA"/>
</dbReference>
<feature type="non-terminal residue" evidence="1">
    <location>
        <position position="1"/>
    </location>
</feature>
<reference evidence="1 2" key="1">
    <citation type="submission" date="2015-09" db="EMBL/GenBank/DDBJ databases">
        <title>Atta colombica WGS genome.</title>
        <authorList>
            <person name="Nygaard S."/>
            <person name="Hu H."/>
            <person name="Boomsma J."/>
            <person name="Zhang G."/>
        </authorList>
    </citation>
    <scope>NUCLEOTIDE SEQUENCE [LARGE SCALE GENOMIC DNA]</scope>
    <source>
        <strain evidence="1">Treedump-2</strain>
        <tissue evidence="1">Whole body</tissue>
    </source>
</reference>
<dbReference type="AlphaFoldDB" id="A0A151I390"/>
<protein>
    <submittedName>
        <fullName evidence="1">Uncharacterized protein</fullName>
    </submittedName>
</protein>
<keyword evidence="2" id="KW-1185">Reference proteome</keyword>